<name>A0AAW0K875_QUESU</name>
<dbReference type="EMBL" id="PKMF04000370">
    <property type="protein sequence ID" value="KAK7835520.1"/>
    <property type="molecule type" value="Genomic_DNA"/>
</dbReference>
<dbReference type="AlphaFoldDB" id="A0AAW0K875"/>
<sequence length="42" mass="4934">MSIWASLLQPLLHTLLSNNNWIRFYNSQDRTLTCALHTMLDT</sequence>
<evidence type="ECO:0000313" key="2">
    <source>
        <dbReference type="Proteomes" id="UP000237347"/>
    </source>
</evidence>
<accession>A0AAW0K875</accession>
<dbReference type="Proteomes" id="UP000237347">
    <property type="component" value="Unassembled WGS sequence"/>
</dbReference>
<evidence type="ECO:0000313" key="1">
    <source>
        <dbReference type="EMBL" id="KAK7835520.1"/>
    </source>
</evidence>
<keyword evidence="2" id="KW-1185">Reference proteome</keyword>
<gene>
    <name evidence="1" type="ORF">CFP56_023469</name>
</gene>
<proteinExistence type="predicted"/>
<reference evidence="1 2" key="1">
    <citation type="journal article" date="2018" name="Sci. Data">
        <title>The draft genome sequence of cork oak.</title>
        <authorList>
            <person name="Ramos A.M."/>
            <person name="Usie A."/>
            <person name="Barbosa P."/>
            <person name="Barros P.M."/>
            <person name="Capote T."/>
            <person name="Chaves I."/>
            <person name="Simoes F."/>
            <person name="Abreu I."/>
            <person name="Carrasquinho I."/>
            <person name="Faro C."/>
            <person name="Guimaraes J.B."/>
            <person name="Mendonca D."/>
            <person name="Nobrega F."/>
            <person name="Rodrigues L."/>
            <person name="Saibo N.J.M."/>
            <person name="Varela M.C."/>
            <person name="Egas C."/>
            <person name="Matos J."/>
            <person name="Miguel C.M."/>
            <person name="Oliveira M.M."/>
            <person name="Ricardo C.P."/>
            <person name="Goncalves S."/>
        </authorList>
    </citation>
    <scope>NUCLEOTIDE SEQUENCE [LARGE SCALE GENOMIC DNA]</scope>
    <source>
        <strain evidence="2">cv. HL8</strain>
    </source>
</reference>
<protein>
    <submittedName>
        <fullName evidence="1">Uncharacterized protein</fullName>
    </submittedName>
</protein>
<comment type="caution">
    <text evidence="1">The sequence shown here is derived from an EMBL/GenBank/DDBJ whole genome shotgun (WGS) entry which is preliminary data.</text>
</comment>
<organism evidence="1 2">
    <name type="scientific">Quercus suber</name>
    <name type="common">Cork oak</name>
    <dbReference type="NCBI Taxonomy" id="58331"/>
    <lineage>
        <taxon>Eukaryota</taxon>
        <taxon>Viridiplantae</taxon>
        <taxon>Streptophyta</taxon>
        <taxon>Embryophyta</taxon>
        <taxon>Tracheophyta</taxon>
        <taxon>Spermatophyta</taxon>
        <taxon>Magnoliopsida</taxon>
        <taxon>eudicotyledons</taxon>
        <taxon>Gunneridae</taxon>
        <taxon>Pentapetalae</taxon>
        <taxon>rosids</taxon>
        <taxon>fabids</taxon>
        <taxon>Fagales</taxon>
        <taxon>Fagaceae</taxon>
        <taxon>Quercus</taxon>
    </lineage>
</organism>